<comment type="caution">
    <text evidence="2">The sequence shown here is derived from an EMBL/GenBank/DDBJ whole genome shotgun (WGS) entry which is preliminary data.</text>
</comment>
<feature type="transmembrane region" description="Helical" evidence="1">
    <location>
        <begin position="21"/>
        <end position="42"/>
    </location>
</feature>
<proteinExistence type="predicted"/>
<protein>
    <submittedName>
        <fullName evidence="2">Uncharacterized protein</fullName>
    </submittedName>
</protein>
<keyword evidence="1" id="KW-1133">Transmembrane helix</keyword>
<dbReference type="EMBL" id="RBLG01000011">
    <property type="protein sequence ID" value="RKS42493.1"/>
    <property type="molecule type" value="Genomic_DNA"/>
</dbReference>
<evidence type="ECO:0000256" key="1">
    <source>
        <dbReference type="SAM" id="Phobius"/>
    </source>
</evidence>
<evidence type="ECO:0000313" key="3">
    <source>
        <dbReference type="Proteomes" id="UP000276282"/>
    </source>
</evidence>
<accession>A0A495NWQ7</accession>
<gene>
    <name evidence="2" type="ORF">BC962_3282</name>
</gene>
<evidence type="ECO:0000313" key="2">
    <source>
        <dbReference type="EMBL" id="RKS42493.1"/>
    </source>
</evidence>
<keyword evidence="1" id="KW-0812">Transmembrane</keyword>
<keyword evidence="3" id="KW-1185">Reference proteome</keyword>
<dbReference type="Proteomes" id="UP000276282">
    <property type="component" value="Unassembled WGS sequence"/>
</dbReference>
<name>A0A495NWQ7_9FLAO</name>
<dbReference type="AlphaFoldDB" id="A0A495NWQ7"/>
<organism evidence="2 3">
    <name type="scientific">Gillisia mitskevichiae</name>
    <dbReference type="NCBI Taxonomy" id="270921"/>
    <lineage>
        <taxon>Bacteria</taxon>
        <taxon>Pseudomonadati</taxon>
        <taxon>Bacteroidota</taxon>
        <taxon>Flavobacteriia</taxon>
        <taxon>Flavobacteriales</taxon>
        <taxon>Flavobacteriaceae</taxon>
        <taxon>Gillisia</taxon>
    </lineage>
</organism>
<reference evidence="2 3" key="1">
    <citation type="submission" date="2018-10" db="EMBL/GenBank/DDBJ databases">
        <title>Genomic Encyclopedia of Archaeal and Bacterial Type Strains, Phase II (KMG-II): from individual species to whole genera.</title>
        <authorList>
            <person name="Goeker M."/>
        </authorList>
    </citation>
    <scope>NUCLEOTIDE SEQUENCE [LARGE SCALE GENOMIC DNA]</scope>
    <source>
        <strain evidence="2 3">DSM 19839</strain>
    </source>
</reference>
<keyword evidence="1" id="KW-0472">Membrane</keyword>
<sequence length="345" mass="41265">MMIFFKKLRKKYSNKRWFGKYIFYALGELILIILGIMLALNFDNNNDRNQNEEQFIYTLSQLQNELKANIEMTRKGIRYYEDLDSKFSSVMSDTLKASDLRTWDGYYLTNFIFNSFTSEVTNNNYQKLNQYSVNIDEKYNPVIDKLDELYLIEEKRLITLDDRMKKLTELNEIRMENQEPWFYHYFWTDKISDEAADFFINDSIHKNRIAGYYKLSRGHLKAIKHYRVKAIECYSAINKLIDPQNKNELISLGYSVNKLVLNSYVGKYKYEKSDQAIISIKNDKLHVKIMQGGKTFNSQLYPLSINEFFIINESMIFKFQDFFKFNSDSLVWKMFGVDYKFIKSE</sequence>